<name>A0AAU7F7G6_9NEIS</name>
<evidence type="ECO:0000256" key="3">
    <source>
        <dbReference type="ARBA" id="ARBA00023284"/>
    </source>
</evidence>
<evidence type="ECO:0000256" key="2">
    <source>
        <dbReference type="ARBA" id="ARBA00022748"/>
    </source>
</evidence>
<comment type="subcellular location">
    <subcellularLocation>
        <location evidence="1">Cell envelope</location>
    </subcellularLocation>
</comment>
<dbReference type="PANTHER" id="PTHR42852">
    <property type="entry name" value="THIOL:DISULFIDE INTERCHANGE PROTEIN DSBE"/>
    <property type="match status" value="1"/>
</dbReference>
<reference evidence="6" key="1">
    <citation type="submission" date="2024-05" db="EMBL/GenBank/DDBJ databases">
        <authorList>
            <person name="Yang L."/>
            <person name="Pan L."/>
        </authorList>
    </citation>
    <scope>NUCLEOTIDE SEQUENCE</scope>
    <source>
        <strain evidence="6">FCG-7</strain>
    </source>
</reference>
<dbReference type="PROSITE" id="PS51352">
    <property type="entry name" value="THIOREDOXIN_2"/>
    <property type="match status" value="1"/>
</dbReference>
<dbReference type="GO" id="GO:0017004">
    <property type="term" value="P:cytochrome complex assembly"/>
    <property type="evidence" value="ECO:0007669"/>
    <property type="project" value="UniProtKB-KW"/>
</dbReference>
<dbReference type="Gene3D" id="3.40.30.10">
    <property type="entry name" value="Glutaredoxin"/>
    <property type="match status" value="1"/>
</dbReference>
<feature type="chain" id="PRO_5043862564" evidence="4">
    <location>
        <begin position="19"/>
        <end position="156"/>
    </location>
</feature>
<dbReference type="InterPro" id="IPR036249">
    <property type="entry name" value="Thioredoxin-like_sf"/>
</dbReference>
<evidence type="ECO:0000313" key="6">
    <source>
        <dbReference type="EMBL" id="XBL99853.1"/>
    </source>
</evidence>
<organism evidence="6">
    <name type="scientific">Chitinibacter mangrovi</name>
    <dbReference type="NCBI Taxonomy" id="3153927"/>
    <lineage>
        <taxon>Bacteria</taxon>
        <taxon>Pseudomonadati</taxon>
        <taxon>Pseudomonadota</taxon>
        <taxon>Betaproteobacteria</taxon>
        <taxon>Neisseriales</taxon>
        <taxon>Chitinibacteraceae</taxon>
        <taxon>Chitinibacter</taxon>
    </lineage>
</organism>
<dbReference type="RefSeq" id="WP_348944238.1">
    <property type="nucleotide sequence ID" value="NZ_CP157355.1"/>
</dbReference>
<sequence>MKKWLLLLALLCSPLSQAADPFWRMSLPDPQGKTQALAQWQGKMLIVNYWATWCGPCRQEMPEMIALQKKYGKTVQFVGIAIDEPVPTARFAKELGVNYPILIGGNSAMNMMRQQGNQQGGLPFTVFFDAKGKQVAQQLGKISHEQLEAQIKKYAR</sequence>
<dbReference type="InterPro" id="IPR050553">
    <property type="entry name" value="Thioredoxin_ResA/DsbE_sf"/>
</dbReference>
<keyword evidence="3" id="KW-0676">Redox-active center</keyword>
<feature type="domain" description="Thioredoxin" evidence="5">
    <location>
        <begin position="16"/>
        <end position="156"/>
    </location>
</feature>
<dbReference type="AlphaFoldDB" id="A0AAU7F7G6"/>
<keyword evidence="2" id="KW-0201">Cytochrome c-type biogenesis</keyword>
<gene>
    <name evidence="6" type="ORF">ABHF33_12370</name>
</gene>
<dbReference type="PANTHER" id="PTHR42852:SF13">
    <property type="entry name" value="PROTEIN DIPZ"/>
    <property type="match status" value="1"/>
</dbReference>
<keyword evidence="4" id="KW-0732">Signal</keyword>
<dbReference type="CDD" id="cd02966">
    <property type="entry name" value="TlpA_like_family"/>
    <property type="match status" value="1"/>
</dbReference>
<proteinExistence type="predicted"/>
<dbReference type="SUPFAM" id="SSF52833">
    <property type="entry name" value="Thioredoxin-like"/>
    <property type="match status" value="1"/>
</dbReference>
<accession>A0AAU7F7G6</accession>
<dbReference type="InterPro" id="IPR013740">
    <property type="entry name" value="Redoxin"/>
</dbReference>
<dbReference type="GO" id="GO:0030313">
    <property type="term" value="C:cell envelope"/>
    <property type="evidence" value="ECO:0007669"/>
    <property type="project" value="UniProtKB-SubCell"/>
</dbReference>
<feature type="signal peptide" evidence="4">
    <location>
        <begin position="1"/>
        <end position="18"/>
    </location>
</feature>
<evidence type="ECO:0000259" key="5">
    <source>
        <dbReference type="PROSITE" id="PS51352"/>
    </source>
</evidence>
<dbReference type="PROSITE" id="PS00194">
    <property type="entry name" value="THIOREDOXIN_1"/>
    <property type="match status" value="1"/>
</dbReference>
<evidence type="ECO:0000256" key="1">
    <source>
        <dbReference type="ARBA" id="ARBA00004196"/>
    </source>
</evidence>
<protein>
    <submittedName>
        <fullName evidence="6">TlpA disulfide reductase family protein</fullName>
    </submittedName>
</protein>
<dbReference type="KEGG" id="cmav:ABHF33_12370"/>
<dbReference type="GO" id="GO:0015036">
    <property type="term" value="F:disulfide oxidoreductase activity"/>
    <property type="evidence" value="ECO:0007669"/>
    <property type="project" value="UniProtKB-ARBA"/>
</dbReference>
<dbReference type="InterPro" id="IPR013766">
    <property type="entry name" value="Thioredoxin_domain"/>
</dbReference>
<dbReference type="InterPro" id="IPR017937">
    <property type="entry name" value="Thioredoxin_CS"/>
</dbReference>
<dbReference type="Pfam" id="PF08534">
    <property type="entry name" value="Redoxin"/>
    <property type="match status" value="1"/>
</dbReference>
<dbReference type="EMBL" id="CP157355">
    <property type="protein sequence ID" value="XBL99853.1"/>
    <property type="molecule type" value="Genomic_DNA"/>
</dbReference>
<evidence type="ECO:0000256" key="4">
    <source>
        <dbReference type="SAM" id="SignalP"/>
    </source>
</evidence>